<evidence type="ECO:0000313" key="3">
    <source>
        <dbReference type="Proteomes" id="UP000289886"/>
    </source>
</evidence>
<evidence type="ECO:0000256" key="1">
    <source>
        <dbReference type="SAM" id="MobiDB-lite"/>
    </source>
</evidence>
<keyword evidence="3" id="KW-1185">Reference proteome</keyword>
<protein>
    <submittedName>
        <fullName evidence="2">Uncharacterized protein</fullName>
    </submittedName>
</protein>
<sequence>MHSWSVKPPPPRDPGRSRGVQVEGATLSAVAEGEPGQSCVGAGEGEPTLQAALRLAQEWEEVTADEESTRTLLTVCQAQLGEGNPDSDVPTPRWLPDVVALVQCSSSQVRLCWNCGQPGSALQQPPHLGSRALPAVRNRLWVCIDGGLYRHRNQEGPSSTAGEVEASSPQK</sequence>
<comment type="caution">
    <text evidence="2">The sequence shown here is derived from an EMBL/GenBank/DDBJ whole genome shotgun (WGS) entry which is preliminary data.</text>
</comment>
<proteinExistence type="predicted"/>
<reference evidence="2 3" key="1">
    <citation type="submission" date="2019-01" db="EMBL/GenBank/DDBJ databases">
        <title>Draft Genome and Complete Hox-Cluster Characterization of the Sterlet Sturgeon (Acipenser ruthenus).</title>
        <authorList>
            <person name="Wei Q."/>
        </authorList>
    </citation>
    <scope>NUCLEOTIDE SEQUENCE [LARGE SCALE GENOMIC DNA]</scope>
    <source>
        <strain evidence="2">WHYD16114868_AA</strain>
        <tissue evidence="2">Blood</tissue>
    </source>
</reference>
<accession>A0A444UP17</accession>
<dbReference type="EMBL" id="SCEB01214166">
    <property type="protein sequence ID" value="RXM36913.1"/>
    <property type="molecule type" value="Genomic_DNA"/>
</dbReference>
<dbReference type="AlphaFoldDB" id="A0A444UP17"/>
<gene>
    <name evidence="2" type="ORF">EOD39_11407</name>
</gene>
<name>A0A444UP17_ACIRT</name>
<dbReference type="Proteomes" id="UP000289886">
    <property type="component" value="Unassembled WGS sequence"/>
</dbReference>
<feature type="region of interest" description="Disordered" evidence="1">
    <location>
        <begin position="1"/>
        <end position="22"/>
    </location>
</feature>
<evidence type="ECO:0000313" key="2">
    <source>
        <dbReference type="EMBL" id="RXM36913.1"/>
    </source>
</evidence>
<organism evidence="2 3">
    <name type="scientific">Acipenser ruthenus</name>
    <name type="common">Sterlet sturgeon</name>
    <dbReference type="NCBI Taxonomy" id="7906"/>
    <lineage>
        <taxon>Eukaryota</taxon>
        <taxon>Metazoa</taxon>
        <taxon>Chordata</taxon>
        <taxon>Craniata</taxon>
        <taxon>Vertebrata</taxon>
        <taxon>Euteleostomi</taxon>
        <taxon>Actinopterygii</taxon>
        <taxon>Chondrostei</taxon>
        <taxon>Acipenseriformes</taxon>
        <taxon>Acipenseridae</taxon>
        <taxon>Acipenser</taxon>
    </lineage>
</organism>